<sequence length="103" mass="10784">MTDRQTAPLTIASDHPAFAGHFPGSPIVPGVVLLDEALHVIGQRIGADLSACRIGSMKFLSPVRPGEPVRVCYDAADNGTIRFDILSGERKVASGSVRADDGA</sequence>
<dbReference type="Proteomes" id="UP000285190">
    <property type="component" value="Unassembled WGS sequence"/>
</dbReference>
<gene>
    <name evidence="2" type="ORF">D3870_18420</name>
</gene>
<protein>
    <recommendedName>
        <fullName evidence="1">ApeI dehydratase-like domain-containing protein</fullName>
    </recommendedName>
</protein>
<dbReference type="Gene3D" id="3.10.129.10">
    <property type="entry name" value="Hotdog Thioesterase"/>
    <property type="match status" value="1"/>
</dbReference>
<dbReference type="EMBL" id="QYUN01000002">
    <property type="protein sequence ID" value="RJG07706.1"/>
    <property type="molecule type" value="Genomic_DNA"/>
</dbReference>
<dbReference type="OrthoDB" id="9787658at2"/>
<dbReference type="InterPro" id="IPR029069">
    <property type="entry name" value="HotDog_dom_sf"/>
</dbReference>
<evidence type="ECO:0000313" key="3">
    <source>
        <dbReference type="Proteomes" id="UP000285190"/>
    </source>
</evidence>
<dbReference type="SUPFAM" id="SSF54637">
    <property type="entry name" value="Thioesterase/thiol ester dehydrase-isomerase"/>
    <property type="match status" value="1"/>
</dbReference>
<dbReference type="GO" id="GO:0016829">
    <property type="term" value="F:lyase activity"/>
    <property type="evidence" value="ECO:0007669"/>
    <property type="project" value="UniProtKB-KW"/>
</dbReference>
<comment type="caution">
    <text evidence="2">The sequence shown here is derived from an EMBL/GenBank/DDBJ whole genome shotgun (WGS) entry which is preliminary data.</text>
</comment>
<proteinExistence type="predicted"/>
<reference evidence="2 3" key="1">
    <citation type="submission" date="2018-09" db="EMBL/GenBank/DDBJ databases">
        <authorList>
            <person name="Zhu H."/>
        </authorList>
    </citation>
    <scope>NUCLEOTIDE SEQUENCE [LARGE SCALE GENOMIC DNA]</scope>
    <source>
        <strain evidence="2 3">K2R10-39</strain>
    </source>
</reference>
<evidence type="ECO:0000259" key="1">
    <source>
        <dbReference type="Pfam" id="PF22818"/>
    </source>
</evidence>
<accession>A0A418X5P6</accession>
<evidence type="ECO:0000313" key="2">
    <source>
        <dbReference type="EMBL" id="RJG07706.1"/>
    </source>
</evidence>
<dbReference type="InterPro" id="IPR054545">
    <property type="entry name" value="ApeI-like"/>
</dbReference>
<keyword evidence="3" id="KW-1185">Reference proteome</keyword>
<dbReference type="Pfam" id="PF22818">
    <property type="entry name" value="ApeI-like"/>
    <property type="match status" value="1"/>
</dbReference>
<organism evidence="2 3">
    <name type="scientific">Noviherbaspirillum cavernae</name>
    <dbReference type="NCBI Taxonomy" id="2320862"/>
    <lineage>
        <taxon>Bacteria</taxon>
        <taxon>Pseudomonadati</taxon>
        <taxon>Pseudomonadota</taxon>
        <taxon>Betaproteobacteria</taxon>
        <taxon>Burkholderiales</taxon>
        <taxon>Oxalobacteraceae</taxon>
        <taxon>Noviherbaspirillum</taxon>
    </lineage>
</organism>
<dbReference type="AlphaFoldDB" id="A0A418X5P6"/>
<feature type="domain" description="ApeI dehydratase-like" evidence="1">
    <location>
        <begin position="4"/>
        <end position="95"/>
    </location>
</feature>
<name>A0A418X5P6_9BURK</name>